<gene>
    <name evidence="1" type="ORF">DID88_009753</name>
</gene>
<sequence>MIWGEKGDELLYVIPRPGSGTSVVGGCKQKNNWDPTPDYALTERILERVKSAGWAEGFTDEKGRLRCWVPW</sequence>
<dbReference type="OrthoDB" id="2015447at2759"/>
<dbReference type="AlphaFoldDB" id="A0A395IJT5"/>
<proteinExistence type="predicted"/>
<reference evidence="1 2" key="1">
    <citation type="submission" date="2018-06" db="EMBL/GenBank/DDBJ databases">
        <title>Genome Sequence of the Brown Rot Fungal Pathogen Monilinia fructigena.</title>
        <authorList>
            <person name="Landi L."/>
            <person name="De Miccolis Angelini R.M."/>
            <person name="Pollastro S."/>
            <person name="Abate D."/>
            <person name="Faretra F."/>
            <person name="Romanazzi G."/>
        </authorList>
    </citation>
    <scope>NUCLEOTIDE SEQUENCE [LARGE SCALE GENOMIC DNA]</scope>
    <source>
        <strain evidence="1 2">Mfrg269</strain>
    </source>
</reference>
<comment type="caution">
    <text evidence="1">The sequence shown here is derived from an EMBL/GenBank/DDBJ whole genome shotgun (WGS) entry which is preliminary data.</text>
</comment>
<name>A0A395IJT5_9HELO</name>
<dbReference type="Gene3D" id="3.30.9.10">
    <property type="entry name" value="D-Amino Acid Oxidase, subunit A, domain 2"/>
    <property type="match status" value="1"/>
</dbReference>
<evidence type="ECO:0000313" key="1">
    <source>
        <dbReference type="EMBL" id="RAL60557.1"/>
    </source>
</evidence>
<protein>
    <submittedName>
        <fullName evidence="1">Uncharacterized protein</fullName>
    </submittedName>
</protein>
<keyword evidence="2" id="KW-1185">Reference proteome</keyword>
<dbReference type="PROSITE" id="PS51257">
    <property type="entry name" value="PROKAR_LIPOPROTEIN"/>
    <property type="match status" value="1"/>
</dbReference>
<dbReference type="SUPFAM" id="SSF54373">
    <property type="entry name" value="FAD-linked reductases, C-terminal domain"/>
    <property type="match status" value="1"/>
</dbReference>
<organism evidence="1 2">
    <name type="scientific">Monilinia fructigena</name>
    <dbReference type="NCBI Taxonomy" id="38457"/>
    <lineage>
        <taxon>Eukaryota</taxon>
        <taxon>Fungi</taxon>
        <taxon>Dikarya</taxon>
        <taxon>Ascomycota</taxon>
        <taxon>Pezizomycotina</taxon>
        <taxon>Leotiomycetes</taxon>
        <taxon>Helotiales</taxon>
        <taxon>Sclerotiniaceae</taxon>
        <taxon>Monilinia</taxon>
    </lineage>
</organism>
<evidence type="ECO:0000313" key="2">
    <source>
        <dbReference type="Proteomes" id="UP000249056"/>
    </source>
</evidence>
<accession>A0A395IJT5</accession>
<dbReference type="Proteomes" id="UP000249056">
    <property type="component" value="Unassembled WGS sequence"/>
</dbReference>
<dbReference type="EMBL" id="QKRW01000039">
    <property type="protein sequence ID" value="RAL60557.1"/>
    <property type="molecule type" value="Genomic_DNA"/>
</dbReference>